<evidence type="ECO:0000256" key="9">
    <source>
        <dbReference type="PIRNR" id="PIRNR000017"/>
    </source>
</evidence>
<evidence type="ECO:0000313" key="15">
    <source>
        <dbReference type="Proteomes" id="UP000321960"/>
    </source>
</evidence>
<dbReference type="Proteomes" id="UP000321960">
    <property type="component" value="Unassembled WGS sequence"/>
</dbReference>
<comment type="function">
    <text evidence="1 9">The reaction center of purple bacteria contains a tightly bound cytochrome molecule which re-reduces the photo oxidized primary electron donor.</text>
</comment>
<evidence type="ECO:0000256" key="5">
    <source>
        <dbReference type="ARBA" id="ARBA00022617"/>
    </source>
</evidence>
<dbReference type="GO" id="GO:0030077">
    <property type="term" value="C:plasma membrane light-harvesting complex"/>
    <property type="evidence" value="ECO:0007669"/>
    <property type="project" value="InterPro"/>
</dbReference>
<accession>A0A512JAG9</accession>
<feature type="binding site" description="covalent" evidence="10">
    <location>
        <position position="257"/>
    </location>
    <ligand>
        <name>heme</name>
        <dbReference type="ChEBI" id="CHEBI:30413"/>
        <label>3</label>
    </ligand>
</feature>
<feature type="binding site" description="axial binding residue" evidence="11">
    <location>
        <position position="321"/>
    </location>
    <ligand>
        <name>heme</name>
        <dbReference type="ChEBI" id="CHEBI:30413"/>
        <label>4</label>
    </ligand>
    <ligandPart>
        <name>Fe</name>
        <dbReference type="ChEBI" id="CHEBI:18248"/>
    </ligandPart>
</feature>
<keyword evidence="7 9" id="KW-0249">Electron transport</keyword>
<feature type="binding site" description="covalent" evidence="10">
    <location>
        <position position="320"/>
    </location>
    <ligand>
        <name>heme</name>
        <dbReference type="ChEBI" id="CHEBI:30413"/>
        <label>4</label>
    </ligand>
</feature>
<evidence type="ECO:0000256" key="8">
    <source>
        <dbReference type="ARBA" id="ARBA00023004"/>
    </source>
</evidence>
<feature type="binding site" description="axial binding residue" evidence="11">
    <location>
        <position position="114"/>
    </location>
    <ligand>
        <name>heme</name>
        <dbReference type="ChEBI" id="CHEBI:30413"/>
        <label>1</label>
    </ligand>
    <ligandPart>
        <name>Fe</name>
        <dbReference type="ChEBI" id="CHEBI:18248"/>
    </ligandPart>
</feature>
<dbReference type="RefSeq" id="WP_147028403.1">
    <property type="nucleotide sequence ID" value="NZ_BJZU01000127.1"/>
</dbReference>
<reference evidence="14" key="4">
    <citation type="submission" date="2023-01" db="EMBL/GenBank/DDBJ databases">
        <title>Draft genome sequence of Methylobacterium oxalidis strain NBRC 107715.</title>
        <authorList>
            <person name="Sun Q."/>
            <person name="Mori K."/>
        </authorList>
    </citation>
    <scope>NUCLEOTIDE SEQUENCE</scope>
    <source>
        <strain evidence="14">NBRC 107715</strain>
    </source>
</reference>
<feature type="binding site" description="axial binding residue" evidence="11">
    <location>
        <position position="246"/>
    </location>
    <ligand>
        <name>heme</name>
        <dbReference type="ChEBI" id="CHEBI:30413"/>
        <label>3</label>
    </ligand>
    <ligandPart>
        <name>Fe</name>
        <dbReference type="ChEBI" id="CHEBI:18248"/>
    </ligandPart>
</feature>
<feature type="compositionally biased region" description="Pro residues" evidence="12">
    <location>
        <begin position="362"/>
        <end position="394"/>
    </location>
</feature>
<dbReference type="NCBIfam" id="NF040706">
    <property type="entry name" value="photo_cyt_PufC"/>
    <property type="match status" value="1"/>
</dbReference>
<evidence type="ECO:0000256" key="2">
    <source>
        <dbReference type="ARBA" id="ARBA00015978"/>
    </source>
</evidence>
<name>A0A512JAG9_9HYPH</name>
<evidence type="ECO:0000256" key="11">
    <source>
        <dbReference type="PIRSR" id="PIRSR000017-2"/>
    </source>
</evidence>
<feature type="binding site" description="axial binding residue" evidence="11">
    <location>
        <position position="133"/>
    </location>
    <ligand>
        <name>heme</name>
        <dbReference type="ChEBI" id="CHEBI:30413"/>
        <label>2</label>
    </ligand>
    <ligandPart>
        <name>Fe</name>
        <dbReference type="ChEBI" id="CHEBI:18248"/>
    </ligandPart>
</feature>
<dbReference type="InterPro" id="IPR036280">
    <property type="entry name" value="Multihaem_cyt_sf"/>
</dbReference>
<evidence type="ECO:0000313" key="13">
    <source>
        <dbReference type="EMBL" id="GEP06905.1"/>
    </source>
</evidence>
<dbReference type="Proteomes" id="UP001156856">
    <property type="component" value="Unassembled WGS sequence"/>
</dbReference>
<feature type="binding site" description="axial binding residue" evidence="11">
    <location>
        <position position="160"/>
    </location>
    <ligand>
        <name>heme</name>
        <dbReference type="ChEBI" id="CHEBI:30413"/>
        <label>2</label>
    </ligand>
    <ligandPart>
        <name>Fe</name>
        <dbReference type="ChEBI" id="CHEBI:18248"/>
    </ligandPart>
</feature>
<reference evidence="16" key="2">
    <citation type="journal article" date="2019" name="Int. J. Syst. Evol. Microbiol.">
        <title>The Global Catalogue of Microorganisms (GCM) 10K type strain sequencing project: providing services to taxonomists for standard genome sequencing and annotation.</title>
        <authorList>
            <consortium name="The Broad Institute Genomics Platform"/>
            <consortium name="The Broad Institute Genome Sequencing Center for Infectious Disease"/>
            <person name="Wu L."/>
            <person name="Ma J."/>
        </authorList>
    </citation>
    <scope>NUCLEOTIDE SEQUENCE [LARGE SCALE GENOMIC DNA]</scope>
    <source>
        <strain evidence="16">NBRC 107715</strain>
    </source>
</reference>
<comment type="caution">
    <text evidence="13">The sequence shown here is derived from an EMBL/GenBank/DDBJ whole genome shotgun (WGS) entry which is preliminary data.</text>
</comment>
<dbReference type="EMBL" id="BSPK01000068">
    <property type="protein sequence ID" value="GLS65348.1"/>
    <property type="molecule type" value="Genomic_DNA"/>
</dbReference>
<dbReference type="EMBL" id="BJZU01000127">
    <property type="protein sequence ID" value="GEP06905.1"/>
    <property type="molecule type" value="Genomic_DNA"/>
</dbReference>
<dbReference type="SUPFAM" id="SSF48695">
    <property type="entry name" value="Multiheme cytochromes"/>
    <property type="match status" value="1"/>
</dbReference>
<comment type="PTM">
    <text evidence="9 10">Binds 4 heme groups per subunit.</text>
</comment>
<proteinExistence type="predicted"/>
<keyword evidence="3 9" id="KW-0813">Transport</keyword>
<feature type="region of interest" description="Disordered" evidence="12">
    <location>
        <begin position="347"/>
        <end position="394"/>
    </location>
</feature>
<feature type="binding site" description="covalent" evidence="10">
    <location>
        <position position="110"/>
    </location>
    <ligand>
        <name>heme</name>
        <dbReference type="ChEBI" id="CHEBI:30413"/>
        <label>1</label>
    </ligand>
</feature>
<feature type="binding site" description="covalent" evidence="10">
    <location>
        <position position="159"/>
    </location>
    <ligand>
        <name>heme</name>
        <dbReference type="ChEBI" id="CHEBI:30413"/>
        <label>2</label>
    </ligand>
</feature>
<dbReference type="Gene3D" id="1.10.468.10">
    <property type="entry name" value="Photosynthetic Reaction Center, subunit C, domain 2"/>
    <property type="match status" value="2"/>
</dbReference>
<dbReference type="Pfam" id="PF02276">
    <property type="entry name" value="CytoC_RC"/>
    <property type="match status" value="1"/>
</dbReference>
<dbReference type="CDD" id="cd09224">
    <property type="entry name" value="CytoC_RC"/>
    <property type="match status" value="1"/>
</dbReference>
<reference evidence="14" key="1">
    <citation type="journal article" date="2014" name="Int. J. Syst. Evol. Microbiol.">
        <title>Complete genome of a new Firmicutes species belonging to the dominant human colonic microbiota ('Ruminococcus bicirculans') reveals two chromosomes and a selective capacity to utilize plant glucans.</title>
        <authorList>
            <consortium name="NISC Comparative Sequencing Program"/>
            <person name="Wegmann U."/>
            <person name="Louis P."/>
            <person name="Goesmann A."/>
            <person name="Henrissat B."/>
            <person name="Duncan S.H."/>
            <person name="Flint H.J."/>
        </authorList>
    </citation>
    <scope>NUCLEOTIDE SEQUENCE</scope>
    <source>
        <strain evidence="14">NBRC 107715</strain>
    </source>
</reference>
<feature type="binding site" description="covalent" evidence="10">
    <location>
        <position position="317"/>
    </location>
    <ligand>
        <name>heme</name>
        <dbReference type="ChEBI" id="CHEBI:30413"/>
        <label>4</label>
    </ligand>
</feature>
<evidence type="ECO:0000313" key="16">
    <source>
        <dbReference type="Proteomes" id="UP001156856"/>
    </source>
</evidence>
<evidence type="ECO:0000256" key="1">
    <source>
        <dbReference type="ARBA" id="ARBA00003196"/>
    </source>
</evidence>
<evidence type="ECO:0000256" key="4">
    <source>
        <dbReference type="ARBA" id="ARBA00022531"/>
    </source>
</evidence>
<evidence type="ECO:0000256" key="3">
    <source>
        <dbReference type="ARBA" id="ARBA00022448"/>
    </source>
</evidence>
<dbReference type="AlphaFoldDB" id="A0A512JAG9"/>
<evidence type="ECO:0000256" key="6">
    <source>
        <dbReference type="ARBA" id="ARBA00022723"/>
    </source>
</evidence>
<protein>
    <recommendedName>
        <fullName evidence="2 9">Photosynthetic reaction center cytochrome c subunit</fullName>
    </recommendedName>
</protein>
<gene>
    <name evidence="14" type="ORF">GCM10007888_37300</name>
    <name evidence="13" type="ORF">MOX02_49430</name>
</gene>
<keyword evidence="9" id="KW-0674">Reaction center</keyword>
<evidence type="ECO:0000256" key="10">
    <source>
        <dbReference type="PIRSR" id="PIRSR000017-1"/>
    </source>
</evidence>
<dbReference type="OrthoDB" id="9813732at2"/>
<keyword evidence="8 9" id="KW-0408">Iron</keyword>
<feature type="binding site" description="axial binding residue" evidence="11">
    <location>
        <position position="148"/>
    </location>
    <ligand>
        <name>heme</name>
        <dbReference type="ChEBI" id="CHEBI:30413"/>
        <label>4</label>
    </ligand>
    <ligandPart>
        <name>Fe</name>
        <dbReference type="ChEBI" id="CHEBI:18248"/>
    </ligandPart>
</feature>
<feature type="binding site" description="covalent" evidence="10">
    <location>
        <position position="156"/>
    </location>
    <ligand>
        <name>heme</name>
        <dbReference type="ChEBI" id="CHEBI:30413"/>
        <label>2</label>
    </ligand>
</feature>
<dbReference type="GO" id="GO:0009055">
    <property type="term" value="F:electron transfer activity"/>
    <property type="evidence" value="ECO:0007669"/>
    <property type="project" value="InterPro"/>
</dbReference>
<dbReference type="PIRSF" id="PIRSF000017">
    <property type="entry name" value="RC_cytochrome"/>
    <property type="match status" value="1"/>
</dbReference>
<dbReference type="GO" id="GO:0019684">
    <property type="term" value="P:photosynthesis, light reaction"/>
    <property type="evidence" value="ECO:0007669"/>
    <property type="project" value="InterPro"/>
</dbReference>
<sequence length="394" mass="42153">MKTLLTVAGGVVALFLTIAMFGTAGWDRPPLVTSQNGYRGTAMAQVETRADAIAVKAENKAPEAAAPAEPGDDLAGKTYENVKVLQNLTTNEFNRLMVSMTEWVSPEQGCTYCHNTENMADDSLYQKRVARRMLQMTQHINATWKEKHVQEAGVTCYTCHRGQPVPANIWFTDPGPQARSGFIPRNNGQNLAKESVGLSSLPYDTLTEFLAKKDIDNNVIRVNASTALPEGKGKPIQDAEKTYALMMHMSQGLGVNCTYCHNTRAISNWGESTPQRVSAWHGIRMVRDLNGDYMEPLQSTFPRNRLGALGDVPKINCTTCHNGVNKPLGGAHVIEGYPSLAKSMEVAATDGTRPAPDGSAAPPAPAPASPAAPAPASPAPAAPAPAPEAPAARP</sequence>
<dbReference type="InterPro" id="IPR023119">
    <property type="entry name" value="Multihaem_cyt_PRC_cyt_su-like"/>
</dbReference>
<keyword evidence="5 9" id="KW-0349">Heme</keyword>
<keyword evidence="16" id="KW-1185">Reference proteome</keyword>
<dbReference type="GO" id="GO:0005506">
    <property type="term" value="F:iron ion binding"/>
    <property type="evidence" value="ECO:0007669"/>
    <property type="project" value="InterPro"/>
</dbReference>
<evidence type="ECO:0000313" key="14">
    <source>
        <dbReference type="EMBL" id="GLS65348.1"/>
    </source>
</evidence>
<keyword evidence="4 9" id="KW-0602">Photosynthesis</keyword>
<feature type="binding site" description="covalent" evidence="10">
    <location>
        <position position="113"/>
    </location>
    <ligand>
        <name>heme</name>
        <dbReference type="ChEBI" id="CHEBI:30413"/>
        <label>1</label>
    </ligand>
</feature>
<dbReference type="GO" id="GO:0020037">
    <property type="term" value="F:heme binding"/>
    <property type="evidence" value="ECO:0007669"/>
    <property type="project" value="InterPro"/>
</dbReference>
<keyword evidence="6 9" id="KW-0479">Metal-binding</keyword>
<reference evidence="13 15" key="3">
    <citation type="submission" date="2019-07" db="EMBL/GenBank/DDBJ databases">
        <title>Whole genome shotgun sequence of Methylobacterium oxalidis NBRC 107715.</title>
        <authorList>
            <person name="Hosoyama A."/>
            <person name="Uohara A."/>
            <person name="Ohji S."/>
            <person name="Ichikawa N."/>
        </authorList>
    </citation>
    <scope>NUCLEOTIDE SEQUENCE [LARGE SCALE GENOMIC DNA]</scope>
    <source>
        <strain evidence="13 15">NBRC 107715</strain>
    </source>
</reference>
<feature type="binding site" description="covalent" evidence="10">
    <location>
        <position position="260"/>
    </location>
    <ligand>
        <name>heme</name>
        <dbReference type="ChEBI" id="CHEBI:30413"/>
        <label>3</label>
    </ligand>
</feature>
<dbReference type="InterPro" id="IPR003158">
    <property type="entry name" value="Photosyn_RC_cyt_c-su"/>
</dbReference>
<evidence type="ECO:0000256" key="7">
    <source>
        <dbReference type="ARBA" id="ARBA00022982"/>
    </source>
</evidence>
<feature type="binding site" description="axial binding residue" evidence="11">
    <location>
        <position position="97"/>
    </location>
    <ligand>
        <name>heme</name>
        <dbReference type="ChEBI" id="CHEBI:30413"/>
        <label>1</label>
    </ligand>
    <ligandPart>
        <name>Fe</name>
        <dbReference type="ChEBI" id="CHEBI:18248"/>
    </ligandPart>
</feature>
<feature type="binding site" description="axial binding residue" evidence="11">
    <location>
        <position position="261"/>
    </location>
    <ligand>
        <name>heme</name>
        <dbReference type="ChEBI" id="CHEBI:30413"/>
        <label>3</label>
    </ligand>
    <ligandPart>
        <name>Fe</name>
        <dbReference type="ChEBI" id="CHEBI:18248"/>
    </ligandPart>
</feature>
<organism evidence="13 15">
    <name type="scientific">Methylobacterium oxalidis</name>
    <dbReference type="NCBI Taxonomy" id="944322"/>
    <lineage>
        <taxon>Bacteria</taxon>
        <taxon>Pseudomonadati</taxon>
        <taxon>Pseudomonadota</taxon>
        <taxon>Alphaproteobacteria</taxon>
        <taxon>Hyphomicrobiales</taxon>
        <taxon>Methylobacteriaceae</taxon>
        <taxon>Methylobacterium</taxon>
    </lineage>
</organism>
<evidence type="ECO:0000256" key="12">
    <source>
        <dbReference type="SAM" id="MobiDB-lite"/>
    </source>
</evidence>